<dbReference type="SUPFAM" id="SSF47323">
    <property type="entry name" value="Anticodon-binding domain of a subclass of class I aminoacyl-tRNA synthetases"/>
    <property type="match status" value="1"/>
</dbReference>
<dbReference type="PANTHER" id="PTHR43326">
    <property type="entry name" value="METHIONYL-TRNA SYNTHETASE"/>
    <property type="match status" value="1"/>
</dbReference>
<dbReference type="PANTHER" id="PTHR43326:SF1">
    <property type="entry name" value="METHIONINE--TRNA LIGASE, MITOCHONDRIAL"/>
    <property type="match status" value="1"/>
</dbReference>
<dbReference type="InterPro" id="IPR041872">
    <property type="entry name" value="Anticodon_Met"/>
</dbReference>
<dbReference type="Pfam" id="PF19303">
    <property type="entry name" value="Anticodon_3"/>
    <property type="match status" value="1"/>
</dbReference>
<proteinExistence type="predicted"/>
<reference evidence="2" key="1">
    <citation type="submission" date="2018-05" db="EMBL/GenBank/DDBJ databases">
        <authorList>
            <person name="Lanie J.A."/>
            <person name="Ng W.-L."/>
            <person name="Kazmierczak K.M."/>
            <person name="Andrzejewski T.M."/>
            <person name="Davidsen T.M."/>
            <person name="Wayne K.J."/>
            <person name="Tettelin H."/>
            <person name="Glass J.I."/>
            <person name="Rusch D."/>
            <person name="Podicherti R."/>
            <person name="Tsui H.-C.T."/>
            <person name="Winkler M.E."/>
        </authorList>
    </citation>
    <scope>NUCLEOTIDE SEQUENCE</scope>
</reference>
<feature type="domain" description="Methionyl-tRNA synthetase anticodon-binding" evidence="1">
    <location>
        <begin position="37"/>
        <end position="126"/>
    </location>
</feature>
<name>A0A383D086_9ZZZZ</name>
<protein>
    <recommendedName>
        <fullName evidence="1">Methionyl-tRNA synthetase anticodon-binding domain-containing protein</fullName>
    </recommendedName>
</protein>
<dbReference type="GO" id="GO:0005524">
    <property type="term" value="F:ATP binding"/>
    <property type="evidence" value="ECO:0007669"/>
    <property type="project" value="InterPro"/>
</dbReference>
<organism evidence="2">
    <name type="scientific">marine metagenome</name>
    <dbReference type="NCBI Taxonomy" id="408172"/>
    <lineage>
        <taxon>unclassified sequences</taxon>
        <taxon>metagenomes</taxon>
        <taxon>ecological metagenomes</taxon>
    </lineage>
</organism>
<dbReference type="Gene3D" id="1.10.730.10">
    <property type="entry name" value="Isoleucyl-tRNA Synthetase, Domain 1"/>
    <property type="match status" value="1"/>
</dbReference>
<evidence type="ECO:0000259" key="1">
    <source>
        <dbReference type="Pfam" id="PF19303"/>
    </source>
</evidence>
<evidence type="ECO:0000313" key="2">
    <source>
        <dbReference type="EMBL" id="SVE37882.1"/>
    </source>
</evidence>
<dbReference type="AlphaFoldDB" id="A0A383D086"/>
<gene>
    <name evidence="2" type="ORF">METZ01_LOCUS490736</name>
</gene>
<feature type="non-terminal residue" evidence="2">
    <location>
        <position position="1"/>
    </location>
</feature>
<dbReference type="GO" id="GO:0006431">
    <property type="term" value="P:methionyl-tRNA aminoacylation"/>
    <property type="evidence" value="ECO:0007669"/>
    <property type="project" value="TreeGrafter"/>
</dbReference>
<dbReference type="EMBL" id="UINC01213210">
    <property type="protein sequence ID" value="SVE37882.1"/>
    <property type="molecule type" value="Genomic_DNA"/>
</dbReference>
<dbReference type="InterPro" id="IPR023457">
    <property type="entry name" value="Met-tRNA_synth_2"/>
</dbReference>
<sequence>KDDLDVLIPFEDLNKIRNLIDNQNINEYMNFLIESLFTSNKYFNDQEPWKKKNDKIRLNTIVFTALELIRKISILLNPVIPETSLKVLKIFSIDEKNLNFDSLANHENLKEGISLNKINILFKKIEK</sequence>
<accession>A0A383D086</accession>
<dbReference type="InterPro" id="IPR009080">
    <property type="entry name" value="tRNAsynth_Ia_anticodon-bd"/>
</dbReference>
<dbReference type="GO" id="GO:0004825">
    <property type="term" value="F:methionine-tRNA ligase activity"/>
    <property type="evidence" value="ECO:0007669"/>
    <property type="project" value="InterPro"/>
</dbReference>